<gene>
    <name evidence="1" type="ORF">HIJ39_19290</name>
</gene>
<evidence type="ECO:0000313" key="2">
    <source>
        <dbReference type="Proteomes" id="UP000533476"/>
    </source>
</evidence>
<proteinExistence type="predicted"/>
<keyword evidence="2" id="KW-1185">Reference proteome</keyword>
<dbReference type="RefSeq" id="WP_169102617.1">
    <property type="nucleotide sequence ID" value="NZ_JABBVZ010000113.1"/>
</dbReference>
<dbReference type="EMBL" id="JABBVZ010000113">
    <property type="protein sequence ID" value="NMP24470.1"/>
    <property type="molecule type" value="Genomic_DNA"/>
</dbReference>
<sequence>MDDVVYVNWDPYDATRRYCRCPNCGYSWPHMETGNLARDKRWAGEHYGVPTQCGNCGLWSKPTTTKRQWRRGQQRQLCPEPPRDLRQVVLEEEEER</sequence>
<dbReference type="AlphaFoldDB" id="A0A7Y0Q4J1"/>
<protein>
    <submittedName>
        <fullName evidence="1">Uncharacterized protein</fullName>
    </submittedName>
</protein>
<evidence type="ECO:0000313" key="1">
    <source>
        <dbReference type="EMBL" id="NMP24470.1"/>
    </source>
</evidence>
<name>A0A7Y0Q4J1_9FIRM</name>
<accession>A0A7Y0Q4J1</accession>
<organism evidence="1 2">
    <name type="scientific">Sulfobacillus harzensis</name>
    <dbReference type="NCBI Taxonomy" id="2729629"/>
    <lineage>
        <taxon>Bacteria</taxon>
        <taxon>Bacillati</taxon>
        <taxon>Bacillota</taxon>
        <taxon>Clostridia</taxon>
        <taxon>Eubacteriales</taxon>
        <taxon>Clostridiales Family XVII. Incertae Sedis</taxon>
        <taxon>Sulfobacillus</taxon>
    </lineage>
</organism>
<comment type="caution">
    <text evidence="1">The sequence shown here is derived from an EMBL/GenBank/DDBJ whole genome shotgun (WGS) entry which is preliminary data.</text>
</comment>
<dbReference type="Proteomes" id="UP000533476">
    <property type="component" value="Unassembled WGS sequence"/>
</dbReference>
<reference evidence="1 2" key="1">
    <citation type="submission" date="2020-04" db="EMBL/GenBank/DDBJ databases">
        <authorList>
            <person name="Zhang R."/>
            <person name="Schippers A."/>
        </authorList>
    </citation>
    <scope>NUCLEOTIDE SEQUENCE [LARGE SCALE GENOMIC DNA]</scope>
    <source>
        <strain evidence="1 2">DSM 109850</strain>
    </source>
</reference>